<organism evidence="3 4">
    <name type="scientific">Helianthus annuus</name>
    <name type="common">Common sunflower</name>
    <dbReference type="NCBI Taxonomy" id="4232"/>
    <lineage>
        <taxon>Eukaryota</taxon>
        <taxon>Viridiplantae</taxon>
        <taxon>Streptophyta</taxon>
        <taxon>Embryophyta</taxon>
        <taxon>Tracheophyta</taxon>
        <taxon>Spermatophyta</taxon>
        <taxon>Magnoliopsida</taxon>
        <taxon>eudicotyledons</taxon>
        <taxon>Gunneridae</taxon>
        <taxon>Pentapetalae</taxon>
        <taxon>asterids</taxon>
        <taxon>campanulids</taxon>
        <taxon>Asterales</taxon>
        <taxon>Asteraceae</taxon>
        <taxon>Asteroideae</taxon>
        <taxon>Heliantheae alliance</taxon>
        <taxon>Heliantheae</taxon>
        <taxon>Helianthus</taxon>
    </lineage>
</organism>
<evidence type="ECO:0000313" key="4">
    <source>
        <dbReference type="Proteomes" id="UP000215914"/>
    </source>
</evidence>
<evidence type="ECO:0000256" key="1">
    <source>
        <dbReference type="ARBA" id="ARBA00022679"/>
    </source>
</evidence>
<reference evidence="2" key="3">
    <citation type="submission" date="2020-06" db="EMBL/GenBank/DDBJ databases">
        <title>Helianthus annuus Genome sequencing and assembly Release 2.</title>
        <authorList>
            <person name="Gouzy J."/>
            <person name="Langlade N."/>
            <person name="Munos S."/>
        </authorList>
    </citation>
    <scope>NUCLEOTIDE SEQUENCE</scope>
    <source>
        <tissue evidence="2">Leaves</tissue>
    </source>
</reference>
<gene>
    <name evidence="3" type="ORF">HannXRQ_Chr12g0382091</name>
    <name evidence="2" type="ORF">HanXRQr2_Chr12g0554361</name>
</gene>
<dbReference type="PANTHER" id="PTHR48048:SF72">
    <property type="entry name" value="GLYCOSYLTRANSFERASE"/>
    <property type="match status" value="1"/>
</dbReference>
<dbReference type="InterPro" id="IPR050481">
    <property type="entry name" value="UDP-glycosyltransf_plant"/>
</dbReference>
<dbReference type="OMA" id="GGYVSHC"/>
<dbReference type="Pfam" id="PF00201">
    <property type="entry name" value="UDPGT"/>
    <property type="match status" value="1"/>
</dbReference>
<dbReference type="GO" id="GO:0047213">
    <property type="term" value="F:anthocyanidin 3-O-glucosyltransferase activity"/>
    <property type="evidence" value="ECO:0007669"/>
    <property type="project" value="UniProtKB-EC"/>
</dbReference>
<dbReference type="PANTHER" id="PTHR48048">
    <property type="entry name" value="GLYCOSYLTRANSFERASE"/>
    <property type="match status" value="1"/>
</dbReference>
<dbReference type="Proteomes" id="UP000215914">
    <property type="component" value="Chromosome 12"/>
</dbReference>
<dbReference type="EMBL" id="CM007901">
    <property type="protein sequence ID" value="OTG06200.1"/>
    <property type="molecule type" value="Genomic_DNA"/>
</dbReference>
<dbReference type="Gene3D" id="3.40.50.2000">
    <property type="entry name" value="Glycogen Phosphorylase B"/>
    <property type="match status" value="1"/>
</dbReference>
<dbReference type="InterPro" id="IPR002213">
    <property type="entry name" value="UDP_glucos_trans"/>
</dbReference>
<protein>
    <submittedName>
        <fullName evidence="2">Anthocyanidin 3-O-glucosyltransferase</fullName>
        <ecNumber evidence="2">2.4.1.115</ecNumber>
    </submittedName>
    <submittedName>
        <fullName evidence="3">Putative UDP-glucuronosyl/UDP-glucosyltransferase</fullName>
    </submittedName>
</protein>
<reference evidence="3" key="2">
    <citation type="submission" date="2017-02" db="EMBL/GenBank/DDBJ databases">
        <title>Sunflower complete genome.</title>
        <authorList>
            <person name="Langlade N."/>
            <person name="Munos S."/>
        </authorList>
    </citation>
    <scope>NUCLEOTIDE SEQUENCE [LARGE SCALE GENOMIC DNA]</scope>
    <source>
        <tissue evidence="3">Leaves</tissue>
    </source>
</reference>
<sequence>MTVLSHPSVGGYVSHCGWNSTLESIWCGVPVAAWPLYAEQQLNVFQLVEELGLAVEIRMDYRTDTRAGGGGSGMIVSTEEIKDGIRKLISDDEMRKKVKEGCSA</sequence>
<reference evidence="2 4" key="1">
    <citation type="journal article" date="2017" name="Nature">
        <title>The sunflower genome provides insights into oil metabolism, flowering and Asterid evolution.</title>
        <authorList>
            <person name="Badouin H."/>
            <person name="Gouzy J."/>
            <person name="Grassa C.J."/>
            <person name="Murat F."/>
            <person name="Staton S.E."/>
            <person name="Cottret L."/>
            <person name="Lelandais-Briere C."/>
            <person name="Owens G.L."/>
            <person name="Carrere S."/>
            <person name="Mayjonade B."/>
            <person name="Legrand L."/>
            <person name="Gill N."/>
            <person name="Kane N.C."/>
            <person name="Bowers J.E."/>
            <person name="Hubner S."/>
            <person name="Bellec A."/>
            <person name="Berard A."/>
            <person name="Berges H."/>
            <person name="Blanchet N."/>
            <person name="Boniface M.C."/>
            <person name="Brunel D."/>
            <person name="Catrice O."/>
            <person name="Chaidir N."/>
            <person name="Claudel C."/>
            <person name="Donnadieu C."/>
            <person name="Faraut T."/>
            <person name="Fievet G."/>
            <person name="Helmstetter N."/>
            <person name="King M."/>
            <person name="Knapp S.J."/>
            <person name="Lai Z."/>
            <person name="Le Paslier M.C."/>
            <person name="Lippi Y."/>
            <person name="Lorenzon L."/>
            <person name="Mandel J.R."/>
            <person name="Marage G."/>
            <person name="Marchand G."/>
            <person name="Marquand E."/>
            <person name="Bret-Mestries E."/>
            <person name="Morien E."/>
            <person name="Nambeesan S."/>
            <person name="Nguyen T."/>
            <person name="Pegot-Espagnet P."/>
            <person name="Pouilly N."/>
            <person name="Raftis F."/>
            <person name="Sallet E."/>
            <person name="Schiex T."/>
            <person name="Thomas J."/>
            <person name="Vandecasteele C."/>
            <person name="Vares D."/>
            <person name="Vear F."/>
            <person name="Vautrin S."/>
            <person name="Crespi M."/>
            <person name="Mangin B."/>
            <person name="Burke J.M."/>
            <person name="Salse J."/>
            <person name="Munos S."/>
            <person name="Vincourt P."/>
            <person name="Rieseberg L.H."/>
            <person name="Langlade N.B."/>
        </authorList>
    </citation>
    <scope>NUCLEOTIDE SEQUENCE [LARGE SCALE GENOMIC DNA]</scope>
    <source>
        <strain evidence="4">cv. SF193</strain>
        <tissue evidence="2">Leaves</tissue>
    </source>
</reference>
<keyword evidence="2" id="KW-0328">Glycosyltransferase</keyword>
<dbReference type="EMBL" id="MNCJ02000327">
    <property type="protein sequence ID" value="KAF5779015.1"/>
    <property type="molecule type" value="Genomic_DNA"/>
</dbReference>
<evidence type="ECO:0000313" key="3">
    <source>
        <dbReference type="EMBL" id="OTG06200.1"/>
    </source>
</evidence>
<dbReference type="Gramene" id="mRNA:HanXRQr2_Chr12g0554361">
    <property type="protein sequence ID" value="CDS:HanXRQr2_Chr12g0554361.1"/>
    <property type="gene ID" value="HanXRQr2_Chr12g0554361"/>
</dbReference>
<dbReference type="InParanoid" id="A0A251T4Y2"/>
<evidence type="ECO:0000313" key="2">
    <source>
        <dbReference type="EMBL" id="KAF5779015.1"/>
    </source>
</evidence>
<accession>A0A251T4Y2</accession>
<keyword evidence="4" id="KW-1185">Reference proteome</keyword>
<dbReference type="AlphaFoldDB" id="A0A251T4Y2"/>
<dbReference type="CDD" id="cd03784">
    <property type="entry name" value="GT1_Gtf-like"/>
    <property type="match status" value="1"/>
</dbReference>
<dbReference type="EC" id="2.4.1.115" evidence="2"/>
<name>A0A251T4Y2_HELAN</name>
<proteinExistence type="predicted"/>
<dbReference type="SUPFAM" id="SSF53756">
    <property type="entry name" value="UDP-Glycosyltransferase/glycogen phosphorylase"/>
    <property type="match status" value="1"/>
</dbReference>
<keyword evidence="1 3" id="KW-0808">Transferase</keyword>